<feature type="transmembrane region" description="Helical" evidence="1">
    <location>
        <begin position="141"/>
        <end position="162"/>
    </location>
</feature>
<dbReference type="AlphaFoldDB" id="A0A558RD73"/>
<feature type="transmembrane region" description="Helical" evidence="1">
    <location>
        <begin position="76"/>
        <end position="95"/>
    </location>
</feature>
<sequence>MIRTAADRTRLLPPRARLVPVASTMAGSLLHALPVVATAPVMPPFGLLVLLGWRLLRPELWHAWVALPLGLFDDLAAGHPPGSAMTLWTFGFLLLDMLDDRLLWRDYWIEWLVAAALIALCMTGTWAVAAFTTGERAIGAILPQIMVTIFCFPAVVRVCAVLDRWRLRR</sequence>
<organism evidence="2 3">
    <name type="scientific">Alterirhizorhabdus solaris</name>
    <dbReference type="NCBI Taxonomy" id="2529389"/>
    <lineage>
        <taxon>Bacteria</taxon>
        <taxon>Pseudomonadati</taxon>
        <taxon>Pseudomonadota</taxon>
        <taxon>Alphaproteobacteria</taxon>
        <taxon>Sphingomonadales</taxon>
        <taxon>Rhizorhabdaceae</taxon>
        <taxon>Alterirhizorhabdus</taxon>
    </lineage>
</organism>
<name>A0A558RD73_9SPHN</name>
<evidence type="ECO:0000313" key="3">
    <source>
        <dbReference type="Proteomes" id="UP000318681"/>
    </source>
</evidence>
<keyword evidence="1" id="KW-0812">Transmembrane</keyword>
<keyword evidence="1" id="KW-1133">Transmembrane helix</keyword>
<proteinExistence type="predicted"/>
<comment type="caution">
    <text evidence="2">The sequence shown here is derived from an EMBL/GenBank/DDBJ whole genome shotgun (WGS) entry which is preliminary data.</text>
</comment>
<reference evidence="2 3" key="1">
    <citation type="submission" date="2019-07" db="EMBL/GenBank/DDBJ databases">
        <title>Sphingomonas solaris sp. nov., isolated from a solar panel from Boston, Massachusetts.</title>
        <authorList>
            <person name="Tanner K."/>
            <person name="Pascual J."/>
            <person name="Mancuso C."/>
            <person name="Pereto J."/>
            <person name="Khalil A."/>
            <person name="Vilanova C."/>
        </authorList>
    </citation>
    <scope>NUCLEOTIDE SEQUENCE [LARGE SCALE GENOMIC DNA]</scope>
    <source>
        <strain evidence="2 3">R4DWN</strain>
    </source>
</reference>
<feature type="transmembrane region" description="Helical" evidence="1">
    <location>
        <begin position="32"/>
        <end position="56"/>
    </location>
</feature>
<protein>
    <submittedName>
        <fullName evidence="2">Rod shape-determining protein MreD</fullName>
    </submittedName>
</protein>
<accession>A0A558RD73</accession>
<keyword evidence="3" id="KW-1185">Reference proteome</keyword>
<dbReference type="EMBL" id="VNIM01000002">
    <property type="protein sequence ID" value="TVV77326.1"/>
    <property type="molecule type" value="Genomic_DNA"/>
</dbReference>
<gene>
    <name evidence="2" type="ORF">FOY91_00730</name>
</gene>
<evidence type="ECO:0000313" key="2">
    <source>
        <dbReference type="EMBL" id="TVV77326.1"/>
    </source>
</evidence>
<dbReference type="Proteomes" id="UP000318681">
    <property type="component" value="Unassembled WGS sequence"/>
</dbReference>
<keyword evidence="1" id="KW-0472">Membrane</keyword>
<dbReference type="OrthoDB" id="7426601at2"/>
<dbReference type="RefSeq" id="WP_145147113.1">
    <property type="nucleotide sequence ID" value="NZ_VNIM01000002.1"/>
</dbReference>
<evidence type="ECO:0000256" key="1">
    <source>
        <dbReference type="SAM" id="Phobius"/>
    </source>
</evidence>
<feature type="transmembrane region" description="Helical" evidence="1">
    <location>
        <begin position="107"/>
        <end position="129"/>
    </location>
</feature>